<feature type="coiled-coil region" evidence="3">
    <location>
        <begin position="94"/>
        <end position="166"/>
    </location>
</feature>
<sequence>MYKIKFVLLIVILIASCKTKNKVQSNGIFEATEIIISAEATGRILKWEIEEGKSLKAQDLVGLIDCSQQELQIAQADATLLALPSKTTESQPAVNVLMKQKKSQESQLNVLNEQLKISEREKLRIQNLVKAEAAPSKQYDDIEGQVNILKRQIQVAESQLNVFDQQIAAQQRMVQLQNQAVLSEMKPMEIRKALVEDLKKRCSVTNPINGVVLSVYAHQFETAIPGKALYKIANLDTLVVRAYISEQQLNQLKLGQQIKVTVYQGDDQNKTYDGALVWVSDKAEFTPKTIMTADERANLVYAIKIKVPNDGFLKIGMYADVNW</sequence>
<evidence type="ECO:0000313" key="4">
    <source>
        <dbReference type="EMBL" id="MBK9718044.1"/>
    </source>
</evidence>
<dbReference type="Gene3D" id="2.40.30.170">
    <property type="match status" value="1"/>
</dbReference>
<evidence type="ECO:0000256" key="2">
    <source>
        <dbReference type="ARBA" id="ARBA00023054"/>
    </source>
</evidence>
<protein>
    <submittedName>
        <fullName evidence="4">Efflux RND transporter periplasmic adaptor subunit</fullName>
    </submittedName>
</protein>
<keyword evidence="2 3" id="KW-0175">Coiled coil</keyword>
<dbReference type="PANTHER" id="PTHR32347:SF23">
    <property type="entry name" value="BLL5650 PROTEIN"/>
    <property type="match status" value="1"/>
</dbReference>
<organism evidence="4 5">
    <name type="scientific">Candidatus Defluviibacterium haderslevense</name>
    <dbReference type="NCBI Taxonomy" id="2981993"/>
    <lineage>
        <taxon>Bacteria</taxon>
        <taxon>Pseudomonadati</taxon>
        <taxon>Bacteroidota</taxon>
        <taxon>Saprospiria</taxon>
        <taxon>Saprospirales</taxon>
        <taxon>Saprospiraceae</taxon>
        <taxon>Candidatus Defluviibacterium</taxon>
    </lineage>
</organism>
<proteinExistence type="predicted"/>
<dbReference type="PROSITE" id="PS51257">
    <property type="entry name" value="PROKAR_LIPOPROTEIN"/>
    <property type="match status" value="1"/>
</dbReference>
<dbReference type="GO" id="GO:0030313">
    <property type="term" value="C:cell envelope"/>
    <property type="evidence" value="ECO:0007669"/>
    <property type="project" value="UniProtKB-SubCell"/>
</dbReference>
<dbReference type="InterPro" id="IPR050465">
    <property type="entry name" value="UPF0194_transport"/>
</dbReference>
<evidence type="ECO:0000256" key="1">
    <source>
        <dbReference type="ARBA" id="ARBA00004196"/>
    </source>
</evidence>
<comment type="subcellular location">
    <subcellularLocation>
        <location evidence="1">Cell envelope</location>
    </subcellularLocation>
</comment>
<evidence type="ECO:0000313" key="5">
    <source>
        <dbReference type="Proteomes" id="UP000808349"/>
    </source>
</evidence>
<evidence type="ECO:0000256" key="3">
    <source>
        <dbReference type="SAM" id="Coils"/>
    </source>
</evidence>
<gene>
    <name evidence="4" type="ORF">IPO85_11130</name>
</gene>
<dbReference type="AlphaFoldDB" id="A0A9D7XDK3"/>
<reference evidence="4 5" key="1">
    <citation type="submission" date="2020-10" db="EMBL/GenBank/DDBJ databases">
        <title>Connecting structure to function with the recovery of over 1000 high-quality activated sludge metagenome-assembled genomes encoding full-length rRNA genes using long-read sequencing.</title>
        <authorList>
            <person name="Singleton C.M."/>
            <person name="Petriglieri F."/>
            <person name="Kristensen J.M."/>
            <person name="Kirkegaard R.H."/>
            <person name="Michaelsen T.Y."/>
            <person name="Andersen M.H."/>
            <person name="Karst S.M."/>
            <person name="Dueholm M.S."/>
            <person name="Nielsen P.H."/>
            <person name="Albertsen M."/>
        </authorList>
    </citation>
    <scope>NUCLEOTIDE SEQUENCE [LARGE SCALE GENOMIC DNA]</scope>
    <source>
        <strain evidence="4">Ribe_18-Q3-R11-54_BAT3C.373</strain>
    </source>
</reference>
<dbReference type="EMBL" id="JADKFW010000007">
    <property type="protein sequence ID" value="MBK9718044.1"/>
    <property type="molecule type" value="Genomic_DNA"/>
</dbReference>
<dbReference type="Gene3D" id="2.40.50.100">
    <property type="match status" value="1"/>
</dbReference>
<name>A0A9D7XDK3_9BACT</name>
<accession>A0A9D7XDK3</accession>
<dbReference type="PANTHER" id="PTHR32347">
    <property type="entry name" value="EFFLUX SYSTEM COMPONENT YKNX-RELATED"/>
    <property type="match status" value="1"/>
</dbReference>
<comment type="caution">
    <text evidence="4">The sequence shown here is derived from an EMBL/GenBank/DDBJ whole genome shotgun (WGS) entry which is preliminary data.</text>
</comment>
<dbReference type="Proteomes" id="UP000808349">
    <property type="component" value="Unassembled WGS sequence"/>
</dbReference>